<evidence type="ECO:0000256" key="2">
    <source>
        <dbReference type="SAM" id="MobiDB-lite"/>
    </source>
</evidence>
<organism evidence="3 4">
    <name type="scientific">Pocillopora damicornis</name>
    <name type="common">Cauliflower coral</name>
    <name type="synonym">Millepora damicornis</name>
    <dbReference type="NCBI Taxonomy" id="46731"/>
    <lineage>
        <taxon>Eukaryota</taxon>
        <taxon>Metazoa</taxon>
        <taxon>Cnidaria</taxon>
        <taxon>Anthozoa</taxon>
        <taxon>Hexacorallia</taxon>
        <taxon>Scleractinia</taxon>
        <taxon>Astrocoeniina</taxon>
        <taxon>Pocilloporidae</taxon>
        <taxon>Pocillopora</taxon>
    </lineage>
</organism>
<comment type="caution">
    <text evidence="3">The sequence shown here is derived from an EMBL/GenBank/DDBJ whole genome shotgun (WGS) entry which is preliminary data.</text>
</comment>
<feature type="non-terminal residue" evidence="3">
    <location>
        <position position="524"/>
    </location>
</feature>
<gene>
    <name evidence="3" type="ORF">pdam_00007104</name>
</gene>
<accession>A0A3M6T8Z7</accession>
<evidence type="ECO:0000313" key="3">
    <source>
        <dbReference type="EMBL" id="RMX37890.1"/>
    </source>
</evidence>
<feature type="coiled-coil region" evidence="1">
    <location>
        <begin position="21"/>
        <end position="48"/>
    </location>
</feature>
<dbReference type="EMBL" id="RCHS01004067">
    <property type="protein sequence ID" value="RMX37890.1"/>
    <property type="molecule type" value="Genomic_DNA"/>
</dbReference>
<reference evidence="3 4" key="1">
    <citation type="journal article" date="2018" name="Sci. Rep.">
        <title>Comparative analysis of the Pocillopora damicornis genome highlights role of immune system in coral evolution.</title>
        <authorList>
            <person name="Cunning R."/>
            <person name="Bay R.A."/>
            <person name="Gillette P."/>
            <person name="Baker A.C."/>
            <person name="Traylor-Knowles N."/>
        </authorList>
    </citation>
    <scope>NUCLEOTIDE SEQUENCE [LARGE SCALE GENOMIC DNA]</scope>
    <source>
        <strain evidence="3">RSMAS</strain>
        <tissue evidence="3">Whole animal</tissue>
    </source>
</reference>
<dbReference type="Proteomes" id="UP000275408">
    <property type="component" value="Unassembled WGS sequence"/>
</dbReference>
<dbReference type="AlphaFoldDB" id="A0A3M6T8Z7"/>
<name>A0A3M6T8Z7_POCDA</name>
<sequence length="524" mass="59687">MATNPPGLVPEYSDEWSDEELVRAVEEMEQNIEREQQWEEEINDEELLRASGEAEAAEEAGQIGGGLDEAGPSGGRNGGRPKRKRVEGTFQFRATPFREQSAKKYGLKRTFYHLRLENPSNTFPVGHGNIVNAFEQGLADVINDIIEDEELPDHDRIQIYLGSRRLRNSHTSAHVSVEQWRDPMGSARQVLQNISNLLNSNENFEPDETLQLDVTYISMPVPGTGKPKGKRKRWCFGTSNYGDFLKNKRSVVQIDNKDDLCCGRAIVVAKAIVDKDPRLNTINNGRCHLQETLARELHREARVLPGPCGLDQIRSFEIVLPEYQFVVVSAEHAHAIVHKGPPSEKQIILLMHDGHFDVITKLPGFFDTSYFCLECEKGYSQEDYSHLSCKGKKCDACYQKNCRDYELFRHEENPQLPCKDCNRKFYGVTCQLNHLTMKANGQTVAQEHAKHCGLQYCSNCKKEVNILQHRCYLQPIDEDDVEDDEVVFIYFDIEARQDTGNHVPNLLCAETDRDDTQYTFKGDS</sequence>
<keyword evidence="1" id="KW-0175">Coiled coil</keyword>
<feature type="region of interest" description="Disordered" evidence="2">
    <location>
        <begin position="49"/>
        <end position="86"/>
    </location>
</feature>
<proteinExistence type="predicted"/>
<evidence type="ECO:0000313" key="4">
    <source>
        <dbReference type="Proteomes" id="UP000275408"/>
    </source>
</evidence>
<keyword evidence="4" id="KW-1185">Reference proteome</keyword>
<protein>
    <recommendedName>
        <fullName evidence="5">C2H2-type domain-containing protein</fullName>
    </recommendedName>
</protein>
<evidence type="ECO:0008006" key="5">
    <source>
        <dbReference type="Google" id="ProtNLM"/>
    </source>
</evidence>
<feature type="compositionally biased region" description="Gly residues" evidence="2">
    <location>
        <begin position="62"/>
        <end position="78"/>
    </location>
</feature>
<evidence type="ECO:0000256" key="1">
    <source>
        <dbReference type="SAM" id="Coils"/>
    </source>
</evidence>